<evidence type="ECO:0000313" key="3">
    <source>
        <dbReference type="EMBL" id="MFC4803825.1"/>
    </source>
</evidence>
<dbReference type="Proteomes" id="UP001595916">
    <property type="component" value="Unassembled WGS sequence"/>
</dbReference>
<comment type="caution">
    <text evidence="3">The sequence shown here is derived from an EMBL/GenBank/DDBJ whole genome shotgun (WGS) entry which is preliminary data.</text>
</comment>
<dbReference type="RefSeq" id="WP_379787289.1">
    <property type="nucleotide sequence ID" value="NZ_JBHSHL010000005.1"/>
</dbReference>
<evidence type="ECO:0000256" key="1">
    <source>
        <dbReference type="SAM" id="Coils"/>
    </source>
</evidence>
<evidence type="ECO:0000256" key="2">
    <source>
        <dbReference type="SAM" id="SignalP"/>
    </source>
</evidence>
<dbReference type="EMBL" id="JBHSHL010000005">
    <property type="protein sequence ID" value="MFC4803825.1"/>
    <property type="molecule type" value="Genomic_DNA"/>
</dbReference>
<dbReference type="SUPFAM" id="SSF56954">
    <property type="entry name" value="Outer membrane efflux proteins (OEP)"/>
    <property type="match status" value="2"/>
</dbReference>
<gene>
    <name evidence="3" type="ORF">ACFO4R_01900</name>
</gene>
<reference evidence="4" key="1">
    <citation type="journal article" date="2019" name="Int. J. Syst. Evol. Microbiol.">
        <title>The Global Catalogue of Microorganisms (GCM) 10K type strain sequencing project: providing services to taxonomists for standard genome sequencing and annotation.</title>
        <authorList>
            <consortium name="The Broad Institute Genomics Platform"/>
            <consortium name="The Broad Institute Genome Sequencing Center for Infectious Disease"/>
            <person name="Wu L."/>
            <person name="Ma J."/>
        </authorList>
    </citation>
    <scope>NUCLEOTIDE SEQUENCE [LARGE SCALE GENOMIC DNA]</scope>
    <source>
        <strain evidence="4">CCUG 46385</strain>
    </source>
</reference>
<protein>
    <submittedName>
        <fullName evidence="3">TolC family protein</fullName>
    </submittedName>
</protein>
<dbReference type="Gene3D" id="1.20.1600.10">
    <property type="entry name" value="Outer membrane efflux proteins (OEP)"/>
    <property type="match status" value="1"/>
</dbReference>
<name>A0ABV9QHL8_9FIRM</name>
<proteinExistence type="predicted"/>
<keyword evidence="2" id="KW-0732">Signal</keyword>
<keyword evidence="1" id="KW-0175">Coiled coil</keyword>
<sequence>MIKKIIPIVLSLAMVCTTASYANHTEKKEAKLLTYEKAVELAVKNSLEIKRTEKQISKQETSNEELDFQGRILTDTINQNPEYDQMIDKVSFGLEKSVLEKDFYEKQVRYTKVVLEFAIRNLFNEIDTVHEEIKLHDKEIGMLKKEIAIADVKKERGLISKYDYNALNNSLQEMQKNKTQKYLTLNKHLLELNKYLNLKDLNEYSIVEIPYSFKPLNLKEEEIKLKGMQASSANMQVAAKEHGVSLQKLILDRNLYEGSRAIRQADVYIDQTEILKLKEDIRSGVAREYQSLKLLQEKIELLQQQREIKVEELENEKIKLVAGKVSSFSLEKKKMELEQMDVQIQELIKAYETSKIHFNQIYLTGSSM</sequence>
<evidence type="ECO:0000313" key="4">
    <source>
        <dbReference type="Proteomes" id="UP001595916"/>
    </source>
</evidence>
<feature type="signal peptide" evidence="2">
    <location>
        <begin position="1"/>
        <end position="22"/>
    </location>
</feature>
<organism evidence="3 4">
    <name type="scientific">Filifactor villosus</name>
    <dbReference type="NCBI Taxonomy" id="29374"/>
    <lineage>
        <taxon>Bacteria</taxon>
        <taxon>Bacillati</taxon>
        <taxon>Bacillota</taxon>
        <taxon>Clostridia</taxon>
        <taxon>Peptostreptococcales</taxon>
        <taxon>Filifactoraceae</taxon>
        <taxon>Filifactor</taxon>
    </lineage>
</organism>
<feature type="chain" id="PRO_5045141864" evidence="2">
    <location>
        <begin position="23"/>
        <end position="368"/>
    </location>
</feature>
<feature type="coiled-coil region" evidence="1">
    <location>
        <begin position="285"/>
        <end position="350"/>
    </location>
</feature>
<keyword evidence="4" id="KW-1185">Reference proteome</keyword>
<accession>A0ABV9QHL8</accession>